<feature type="domain" description="Glycosyltransferase 2-like" evidence="1">
    <location>
        <begin position="7"/>
        <end position="159"/>
    </location>
</feature>
<reference evidence="3" key="2">
    <citation type="submission" date="2023-07" db="EMBL/GenBank/DDBJ databases">
        <title>Genome content predicts the carbon catabolic preferences of heterotrophic bacteria.</title>
        <authorList>
            <person name="Gralka M."/>
        </authorList>
    </citation>
    <scope>NUCLEOTIDE SEQUENCE</scope>
    <source>
        <strain evidence="3">F2M12</strain>
    </source>
</reference>
<dbReference type="KEGG" id="asq:AVL57_14960"/>
<dbReference type="InterPro" id="IPR001173">
    <property type="entry name" value="Glyco_trans_2-like"/>
</dbReference>
<protein>
    <submittedName>
        <fullName evidence="3">Glycosyltransferase</fullName>
        <ecNumber evidence="3">2.4.-.-</ecNumber>
    </submittedName>
</protein>
<evidence type="ECO:0000313" key="4">
    <source>
        <dbReference type="Proteomes" id="UP000056750"/>
    </source>
</evidence>
<sequence>MNQLKASVIVAMYNGEATVEKTLISLLAQSYENFEIIIVDDGSTDSSKDVVDKYIDNPRVRYVFKENGGVAAARNVGIEHAVGDIVGFCDQDDLWKPNKLEMQMKMFEQHPDVGVVYSWIEVDRNGDFSISKPCFEGDCFEALLMQNFISCCTGMARRSLLLQIGGFDESRELHGVDDRHVWLRLARITRFGVVNEPLATYVIHGANYSLNEAKMLTADLICISKISSISDLSAQEKAWCKEAEYRVFRHYASNFFYINELNECASCYLNSWKLKKYRVDLLIASLILKVTPRSFLVSIKRTRKRIKGEMV</sequence>
<dbReference type="EMBL" id="CP013926">
    <property type="protein sequence ID" value="AMJ75148.1"/>
    <property type="molecule type" value="Genomic_DNA"/>
</dbReference>
<proteinExistence type="predicted"/>
<dbReference type="EMBL" id="JAUOQI010000006">
    <property type="protein sequence ID" value="MDO6577838.1"/>
    <property type="molecule type" value="Genomic_DNA"/>
</dbReference>
<dbReference type="PANTHER" id="PTHR43685:SF2">
    <property type="entry name" value="GLYCOSYLTRANSFERASE 2-LIKE DOMAIN-CONTAINING PROTEIN"/>
    <property type="match status" value="1"/>
</dbReference>
<dbReference type="Pfam" id="PF00535">
    <property type="entry name" value="Glycos_transf_2"/>
    <property type="match status" value="1"/>
</dbReference>
<gene>
    <name evidence="2" type="ORF">AVL57_14960</name>
    <name evidence="3" type="ORF">Q4527_10570</name>
</gene>
<dbReference type="Gene3D" id="3.90.550.10">
    <property type="entry name" value="Spore Coat Polysaccharide Biosynthesis Protein SpsA, Chain A"/>
    <property type="match status" value="1"/>
</dbReference>
<dbReference type="Proteomes" id="UP001170717">
    <property type="component" value="Unassembled WGS sequence"/>
</dbReference>
<reference evidence="2 4" key="1">
    <citation type="submission" date="2015-12" db="EMBL/GenBank/DDBJ databases">
        <title>Intraspecies pangenome expansion in the marine bacterium Alteromonas.</title>
        <authorList>
            <person name="Lopez-Perez M."/>
            <person name="Rodriguez-Valera F."/>
        </authorList>
    </citation>
    <scope>NUCLEOTIDE SEQUENCE [LARGE SCALE GENOMIC DNA]</scope>
    <source>
        <strain evidence="2 4">LMG 21861</strain>
    </source>
</reference>
<dbReference type="InterPro" id="IPR050834">
    <property type="entry name" value="Glycosyltransf_2"/>
</dbReference>
<dbReference type="EC" id="2.4.-.-" evidence="3"/>
<dbReference type="SUPFAM" id="SSF53448">
    <property type="entry name" value="Nucleotide-diphospho-sugar transferases"/>
    <property type="match status" value="1"/>
</dbReference>
<keyword evidence="3" id="KW-0808">Transferase</keyword>
<dbReference type="RefSeq" id="WP_061997808.1">
    <property type="nucleotide sequence ID" value="NZ_CP013926.1"/>
</dbReference>
<dbReference type="PANTHER" id="PTHR43685">
    <property type="entry name" value="GLYCOSYLTRANSFERASE"/>
    <property type="match status" value="1"/>
</dbReference>
<keyword evidence="3" id="KW-0328">Glycosyltransferase</keyword>
<evidence type="ECO:0000259" key="1">
    <source>
        <dbReference type="Pfam" id="PF00535"/>
    </source>
</evidence>
<dbReference type="AlphaFoldDB" id="A0AAW7Z5J4"/>
<evidence type="ECO:0000313" key="5">
    <source>
        <dbReference type="Proteomes" id="UP001170717"/>
    </source>
</evidence>
<accession>A0AAW7Z5J4</accession>
<dbReference type="GO" id="GO:0016757">
    <property type="term" value="F:glycosyltransferase activity"/>
    <property type="evidence" value="ECO:0007669"/>
    <property type="project" value="UniProtKB-KW"/>
</dbReference>
<name>A0AAW7Z5J4_9ALTE</name>
<dbReference type="Proteomes" id="UP000056750">
    <property type="component" value="Chromosome"/>
</dbReference>
<keyword evidence="4" id="KW-1185">Reference proteome</keyword>
<dbReference type="InterPro" id="IPR029044">
    <property type="entry name" value="Nucleotide-diphossugar_trans"/>
</dbReference>
<evidence type="ECO:0000313" key="2">
    <source>
        <dbReference type="EMBL" id="AMJ75148.1"/>
    </source>
</evidence>
<evidence type="ECO:0000313" key="3">
    <source>
        <dbReference type="EMBL" id="MDO6577838.1"/>
    </source>
</evidence>
<organism evidence="3 5">
    <name type="scientific">Alteromonas stellipolaris</name>
    <dbReference type="NCBI Taxonomy" id="233316"/>
    <lineage>
        <taxon>Bacteria</taxon>
        <taxon>Pseudomonadati</taxon>
        <taxon>Pseudomonadota</taxon>
        <taxon>Gammaproteobacteria</taxon>
        <taxon>Alteromonadales</taxon>
        <taxon>Alteromonadaceae</taxon>
        <taxon>Alteromonas/Salinimonas group</taxon>
        <taxon>Alteromonas</taxon>
    </lineage>
</organism>